<dbReference type="HOGENOM" id="CLU_1774664_0_0_10"/>
<dbReference type="Proteomes" id="UP000006054">
    <property type="component" value="Chromosome"/>
</dbReference>
<dbReference type="EMBL" id="CP003345">
    <property type="protein sequence ID" value="AFM02772.1"/>
    <property type="molecule type" value="Genomic_DNA"/>
</dbReference>
<evidence type="ECO:0000313" key="2">
    <source>
        <dbReference type="Proteomes" id="UP000006054"/>
    </source>
</evidence>
<organism evidence="1 2">
    <name type="scientific">Bernardetia litoralis (strain ATCC 23117 / DSM 6794 / NBRC 15988 / NCIMB 1366 / Fx l1 / Sio-4)</name>
    <name type="common">Flexibacter litoralis</name>
    <dbReference type="NCBI Taxonomy" id="880071"/>
    <lineage>
        <taxon>Bacteria</taxon>
        <taxon>Pseudomonadati</taxon>
        <taxon>Bacteroidota</taxon>
        <taxon>Cytophagia</taxon>
        <taxon>Cytophagales</taxon>
        <taxon>Bernardetiaceae</taxon>
        <taxon>Bernardetia</taxon>
    </lineage>
</organism>
<protein>
    <submittedName>
        <fullName evidence="1">Uncharacterized protein</fullName>
    </submittedName>
</protein>
<sequence>MPLLANTKQNKRKRLNGIEEYYLDISLDKSNSVWSERGKNMLKFVEMLNENFKKTKIWGLTSHSRLILQNEDKWDSKWFVIIEALGHEYYFEYLITDDKKPWENATVKGVTRNLVDAKKYLLISMNESGGWNNNLELERLLKEIGT</sequence>
<dbReference type="RefSeq" id="WP_014796235.1">
    <property type="nucleotide sequence ID" value="NC_018018.1"/>
</dbReference>
<reference evidence="2" key="1">
    <citation type="submission" date="2012-06" db="EMBL/GenBank/DDBJ databases">
        <title>The complete genome of Flexibacter litoralis DSM 6794.</title>
        <authorList>
            <person name="Lucas S."/>
            <person name="Copeland A."/>
            <person name="Lapidus A."/>
            <person name="Glavina del Rio T."/>
            <person name="Dalin E."/>
            <person name="Tice H."/>
            <person name="Bruce D."/>
            <person name="Goodwin L."/>
            <person name="Pitluck S."/>
            <person name="Peters L."/>
            <person name="Ovchinnikova G."/>
            <person name="Lu M."/>
            <person name="Kyrpides N."/>
            <person name="Mavromatis K."/>
            <person name="Ivanova N."/>
            <person name="Brettin T."/>
            <person name="Detter J.C."/>
            <person name="Han C."/>
            <person name="Larimer F."/>
            <person name="Land M."/>
            <person name="Hauser L."/>
            <person name="Markowitz V."/>
            <person name="Cheng J.-F."/>
            <person name="Hugenholtz P."/>
            <person name="Woyke T."/>
            <person name="Wu D."/>
            <person name="Spring S."/>
            <person name="Lang E."/>
            <person name="Kopitz M."/>
            <person name="Brambilla E."/>
            <person name="Klenk H.-P."/>
            <person name="Eisen J.A."/>
        </authorList>
    </citation>
    <scope>NUCLEOTIDE SEQUENCE [LARGE SCALE GENOMIC DNA]</scope>
    <source>
        <strain evidence="2">ATCC 23117 / DSM 6794 / NBRC 15988 / NCIMB 1366 / Sio-4</strain>
    </source>
</reference>
<name>I4AFN7_BERLS</name>
<accession>I4AFN7</accession>
<keyword evidence="2" id="KW-1185">Reference proteome</keyword>
<dbReference type="AlphaFoldDB" id="I4AFN7"/>
<proteinExistence type="predicted"/>
<dbReference type="KEGG" id="fli:Fleli_0283"/>
<evidence type="ECO:0000313" key="1">
    <source>
        <dbReference type="EMBL" id="AFM02772.1"/>
    </source>
</evidence>
<dbReference type="STRING" id="880071.Fleli_0283"/>
<gene>
    <name evidence="1" type="ordered locus">Fleli_0283</name>
</gene>
<dbReference type="OrthoDB" id="881402at2"/>